<dbReference type="Proteomes" id="UP000317429">
    <property type="component" value="Chromosome"/>
</dbReference>
<dbReference type="PANTHER" id="PTHR36453">
    <property type="entry name" value="SECRETED PROTEIN-RELATED"/>
    <property type="match status" value="1"/>
</dbReference>
<dbReference type="SUPFAM" id="SSF51126">
    <property type="entry name" value="Pectin lyase-like"/>
    <property type="match status" value="1"/>
</dbReference>
<dbReference type="InterPro" id="IPR006626">
    <property type="entry name" value="PbH1"/>
</dbReference>
<dbReference type="Gene3D" id="2.160.20.10">
    <property type="entry name" value="Single-stranded right-handed beta-helix, Pectin lyase-like"/>
    <property type="match status" value="2"/>
</dbReference>
<name>A0A518DBP0_9BACT</name>
<dbReference type="InterPro" id="IPR036034">
    <property type="entry name" value="PDZ_sf"/>
</dbReference>
<dbReference type="PANTHER" id="PTHR36453:SF1">
    <property type="entry name" value="RIGHT HANDED BETA HELIX DOMAIN-CONTAINING PROTEIN"/>
    <property type="match status" value="1"/>
</dbReference>
<dbReference type="SMART" id="SM00710">
    <property type="entry name" value="PbH1"/>
    <property type="match status" value="3"/>
</dbReference>
<evidence type="ECO:0000313" key="2">
    <source>
        <dbReference type="Proteomes" id="UP000317429"/>
    </source>
</evidence>
<evidence type="ECO:0008006" key="3">
    <source>
        <dbReference type="Google" id="ProtNLM"/>
    </source>
</evidence>
<dbReference type="SUPFAM" id="SSF50156">
    <property type="entry name" value="PDZ domain-like"/>
    <property type="match status" value="1"/>
</dbReference>
<dbReference type="InterPro" id="IPR011050">
    <property type="entry name" value="Pectin_lyase_fold/virulence"/>
</dbReference>
<accession>A0A518DBP0</accession>
<reference evidence="1 2" key="1">
    <citation type="submission" date="2019-02" db="EMBL/GenBank/DDBJ databases">
        <title>Deep-cultivation of Planctomycetes and their phenomic and genomic characterization uncovers novel biology.</title>
        <authorList>
            <person name="Wiegand S."/>
            <person name="Jogler M."/>
            <person name="Boedeker C."/>
            <person name="Pinto D."/>
            <person name="Vollmers J."/>
            <person name="Rivas-Marin E."/>
            <person name="Kohn T."/>
            <person name="Peeters S.H."/>
            <person name="Heuer A."/>
            <person name="Rast P."/>
            <person name="Oberbeckmann S."/>
            <person name="Bunk B."/>
            <person name="Jeske O."/>
            <person name="Meyerdierks A."/>
            <person name="Storesund J.E."/>
            <person name="Kallscheuer N."/>
            <person name="Luecker S."/>
            <person name="Lage O.M."/>
            <person name="Pohl T."/>
            <person name="Merkel B.J."/>
            <person name="Hornburger P."/>
            <person name="Mueller R.-W."/>
            <person name="Bruemmer F."/>
            <person name="Labrenz M."/>
            <person name="Spormann A.M."/>
            <person name="Op den Camp H."/>
            <person name="Overmann J."/>
            <person name="Amann R."/>
            <person name="Jetten M.S.M."/>
            <person name="Mascher T."/>
            <person name="Medema M.H."/>
            <person name="Devos D.P."/>
            <person name="Kaster A.-K."/>
            <person name="Ovreas L."/>
            <person name="Rohde M."/>
            <person name="Galperin M.Y."/>
            <person name="Jogler C."/>
        </authorList>
    </citation>
    <scope>NUCLEOTIDE SEQUENCE [LARGE SCALE GENOMIC DNA]</scope>
    <source>
        <strain evidence="1 2">Pla175</strain>
    </source>
</reference>
<organism evidence="1 2">
    <name type="scientific">Pirellulimonas nuda</name>
    <dbReference type="NCBI Taxonomy" id="2528009"/>
    <lineage>
        <taxon>Bacteria</taxon>
        <taxon>Pseudomonadati</taxon>
        <taxon>Planctomycetota</taxon>
        <taxon>Planctomycetia</taxon>
        <taxon>Pirellulales</taxon>
        <taxon>Lacipirellulaceae</taxon>
        <taxon>Pirellulimonas</taxon>
    </lineage>
</organism>
<gene>
    <name evidence="1" type="ORF">Pla175_22640</name>
</gene>
<dbReference type="AlphaFoldDB" id="A0A518DBP0"/>
<dbReference type="KEGG" id="pnd:Pla175_22640"/>
<protein>
    <recommendedName>
        <fullName evidence="3">PDZ domain-containing protein</fullName>
    </recommendedName>
</protein>
<proteinExistence type="predicted"/>
<dbReference type="InterPro" id="IPR012334">
    <property type="entry name" value="Pectin_lyas_fold"/>
</dbReference>
<evidence type="ECO:0000313" key="1">
    <source>
        <dbReference type="EMBL" id="QDU88880.1"/>
    </source>
</evidence>
<dbReference type="EMBL" id="CP036291">
    <property type="protein sequence ID" value="QDU88880.1"/>
    <property type="molecule type" value="Genomic_DNA"/>
</dbReference>
<dbReference type="Gene3D" id="2.30.42.10">
    <property type="match status" value="1"/>
</dbReference>
<keyword evidence="2" id="KW-1185">Reference proteome</keyword>
<sequence>MFRRHYLNPLDAMCNRFLARCCGTAVVLLVPLWLPAAEIFVATTGDDAGPGTRSAPLRTLAAARDAAREFVGRERVTVLVADGVYYLPEPLVFTPDDSGSEQFPVIYRSENEGGAALSGGTRLRLKWRPYRDGIMQATAPEADKVDQLFVGGVRQRMARYPNYDAHKKTDAYQGFAADAFSKQRAARWADPAGGYIHAMHRSRWGGYHYRITGKKPSGEVQYEGGWQNNRQMGMHEDFRMVENIFEELDAPGEWFHNAASHTLYYWPEPGVDLSEANIEVVRLSRLVDFQGSEAAPVRFITLQGFVVRHAARTFMQTNEPLLRSDWAIHRDGAFLLTGTEDVSIVDSEFDQVGGNAIFVNNYNRRTRVLGCHLHDVGASGVCFVGDPDAVRDPLFEYREKNDLATIDRTPGPKTNNYPAECEVADCLIHGVGRVERQPAGVQVAMASEITIRDTSIYDCDRAGINIGDGCWGGHLIERCDVFDTVLETHDHGSFNSWGRDRFWRSDRDVSQKAIDAEPSLPFLDAVKTTVIRDSRWRCDHGWDIDLDDGSSNYDIYNNLLLQGGLKLREGFRRRAWNNVAVNNGFHPHVWYNHSEDEVFANIFMAAHRGARMPSETAKGKRVDGNLFYSADPAVKNRFTQFGWDVHSVVGDPMFVDPAGGDFRVEPGSPALDVGFKNFPMDRFGVKKPSLKAIARTPVIPAVRIEERRGDRSRGPARRAAAASYWLGATLHDLFGEEYSAYGVRKEDGGVALAEAPSDCEAVRCGLRQNDLVQALNGVKVANTAGLLTTLAEIGDEPLVISVVRDQQTIKLTLPASHYIALESAGSAEALTHLPGQALRIKSVTANQRTLNEPLESLVDGRLTGGYGPVFANGTFSGAYKADLGATKPVTAIRSWSSNTNGNRGAQRVALYGSRSAMDPGWDLSDRERFTPLGTIDTTGLSSGAFNAAGLHAPKGRSLGEFRWILWSVSPVTPSGENTSFQELAVEARD</sequence>